<feature type="region of interest" description="Disordered" evidence="1">
    <location>
        <begin position="26"/>
        <end position="49"/>
    </location>
</feature>
<dbReference type="SUPFAM" id="SSF51261">
    <property type="entry name" value="Duplicated hybrid motif"/>
    <property type="match status" value="1"/>
</dbReference>
<dbReference type="InterPro" id="IPR011055">
    <property type="entry name" value="Dup_hybrid_motif"/>
</dbReference>
<dbReference type="Gene3D" id="2.70.70.10">
    <property type="entry name" value="Glucose Permease (Domain IIA)"/>
    <property type="match status" value="1"/>
</dbReference>
<evidence type="ECO:0000259" key="2">
    <source>
        <dbReference type="Pfam" id="PF01551"/>
    </source>
</evidence>
<dbReference type="Proteomes" id="UP000249229">
    <property type="component" value="Unassembled WGS sequence"/>
</dbReference>
<dbReference type="PANTHER" id="PTHR21666:SF268">
    <property type="entry name" value="PEPTIDASE M23 DOMAIN-CONTAINING PROTEIN"/>
    <property type="match status" value="1"/>
</dbReference>
<dbReference type="CDD" id="cd12797">
    <property type="entry name" value="M23_peptidase"/>
    <property type="match status" value="1"/>
</dbReference>
<gene>
    <name evidence="3" type="ORF">DI544_14615</name>
</gene>
<accession>A0A2W5QKI8</accession>
<name>A0A2W5QKI8_9SPHN</name>
<evidence type="ECO:0000256" key="1">
    <source>
        <dbReference type="SAM" id="MobiDB-lite"/>
    </source>
</evidence>
<protein>
    <submittedName>
        <fullName evidence="3">Peptidase M23</fullName>
    </submittedName>
</protein>
<dbReference type="PANTHER" id="PTHR21666">
    <property type="entry name" value="PEPTIDASE-RELATED"/>
    <property type="match status" value="1"/>
</dbReference>
<evidence type="ECO:0000313" key="3">
    <source>
        <dbReference type="EMBL" id="PZQ58307.1"/>
    </source>
</evidence>
<feature type="domain" description="M23ase beta-sheet core" evidence="2">
    <location>
        <begin position="80"/>
        <end position="181"/>
    </location>
</feature>
<dbReference type="AlphaFoldDB" id="A0A2W5QKI8"/>
<dbReference type="Pfam" id="PF01551">
    <property type="entry name" value="Peptidase_M23"/>
    <property type="match status" value="1"/>
</dbReference>
<evidence type="ECO:0000313" key="4">
    <source>
        <dbReference type="Proteomes" id="UP000249229"/>
    </source>
</evidence>
<dbReference type="InterPro" id="IPR016047">
    <property type="entry name" value="M23ase_b-sheet_dom"/>
</dbReference>
<proteinExistence type="predicted"/>
<comment type="caution">
    <text evidence="3">The sequence shown here is derived from an EMBL/GenBank/DDBJ whole genome shotgun (WGS) entry which is preliminary data.</text>
</comment>
<dbReference type="InterPro" id="IPR050570">
    <property type="entry name" value="Cell_wall_metabolism_enzyme"/>
</dbReference>
<organism evidence="3 4">
    <name type="scientific">Sphingomonas taxi</name>
    <dbReference type="NCBI Taxonomy" id="1549858"/>
    <lineage>
        <taxon>Bacteria</taxon>
        <taxon>Pseudomonadati</taxon>
        <taxon>Pseudomonadota</taxon>
        <taxon>Alphaproteobacteria</taxon>
        <taxon>Sphingomonadales</taxon>
        <taxon>Sphingomonadaceae</taxon>
        <taxon>Sphingomonas</taxon>
    </lineage>
</organism>
<dbReference type="EMBL" id="QFQI01000019">
    <property type="protein sequence ID" value="PZQ58307.1"/>
    <property type="molecule type" value="Genomic_DNA"/>
</dbReference>
<reference evidence="3 4" key="1">
    <citation type="submission" date="2017-08" db="EMBL/GenBank/DDBJ databases">
        <title>Infants hospitalized years apart are colonized by the same room-sourced microbial strains.</title>
        <authorList>
            <person name="Brooks B."/>
            <person name="Olm M.R."/>
            <person name="Firek B.A."/>
            <person name="Baker R."/>
            <person name="Thomas B.C."/>
            <person name="Morowitz M.J."/>
            <person name="Banfield J.F."/>
        </authorList>
    </citation>
    <scope>NUCLEOTIDE SEQUENCE [LARGE SCALE GENOMIC DNA]</scope>
    <source>
        <strain evidence="3">S2_005_001_R1_22</strain>
    </source>
</reference>
<dbReference type="GO" id="GO:0004222">
    <property type="term" value="F:metalloendopeptidase activity"/>
    <property type="evidence" value="ECO:0007669"/>
    <property type="project" value="TreeGrafter"/>
</dbReference>
<sequence>MTKLGWSILTLILLAVAGFASLVSTGSGPPAPAPRERDDPPPAPSAPSAIGGLLPVPVAGVARDALTDSWGQARAGGARHHDAIDIMAPRGTPVLAAADGRVEKLFDSVDGGRTLYVRSPDGTLMYYYAHLDGYRDGLAEGQAVRRGEPIATVGATGNADPSAPHLHFSILRITPGESWSGGRAINPYPLLAPAGGNR</sequence>